<dbReference type="GO" id="GO:0000226">
    <property type="term" value="P:microtubule cytoskeleton organization"/>
    <property type="evidence" value="ECO:0007669"/>
    <property type="project" value="TreeGrafter"/>
</dbReference>
<dbReference type="GO" id="GO:0005813">
    <property type="term" value="C:centrosome"/>
    <property type="evidence" value="ECO:0007669"/>
    <property type="project" value="TreeGrafter"/>
</dbReference>
<dbReference type="Pfam" id="PF05783">
    <property type="entry name" value="DLIC"/>
    <property type="match status" value="1"/>
</dbReference>
<keyword evidence="8 11" id="KW-0243">Dynein</keyword>
<dbReference type="GO" id="GO:0005874">
    <property type="term" value="C:microtubule"/>
    <property type="evidence" value="ECO:0007669"/>
    <property type="project" value="UniProtKB-KW"/>
</dbReference>
<evidence type="ECO:0000256" key="10">
    <source>
        <dbReference type="ARBA" id="ARBA00023212"/>
    </source>
</evidence>
<evidence type="ECO:0000256" key="2">
    <source>
        <dbReference type="ARBA" id="ARBA00006831"/>
    </source>
</evidence>
<dbReference type="InterPro" id="IPR027417">
    <property type="entry name" value="P-loop_NTPase"/>
</dbReference>
<evidence type="ECO:0000256" key="8">
    <source>
        <dbReference type="ARBA" id="ARBA00023017"/>
    </source>
</evidence>
<feature type="compositionally biased region" description="Polar residues" evidence="12">
    <location>
        <begin position="406"/>
        <end position="424"/>
    </location>
</feature>
<evidence type="ECO:0000313" key="13">
    <source>
        <dbReference type="EMBL" id="VVC44805.1"/>
    </source>
</evidence>
<organism evidence="13 14">
    <name type="scientific">Cinara cedri</name>
    <dbReference type="NCBI Taxonomy" id="506608"/>
    <lineage>
        <taxon>Eukaryota</taxon>
        <taxon>Metazoa</taxon>
        <taxon>Ecdysozoa</taxon>
        <taxon>Arthropoda</taxon>
        <taxon>Hexapoda</taxon>
        <taxon>Insecta</taxon>
        <taxon>Pterygota</taxon>
        <taxon>Neoptera</taxon>
        <taxon>Paraneoptera</taxon>
        <taxon>Hemiptera</taxon>
        <taxon>Sternorrhyncha</taxon>
        <taxon>Aphidomorpha</taxon>
        <taxon>Aphidoidea</taxon>
        <taxon>Aphididae</taxon>
        <taxon>Lachninae</taxon>
        <taxon>Cinara</taxon>
    </lineage>
</organism>
<evidence type="ECO:0000256" key="5">
    <source>
        <dbReference type="ARBA" id="ARBA00022701"/>
    </source>
</evidence>
<keyword evidence="13" id="KW-0378">Hydrolase</keyword>
<dbReference type="OrthoDB" id="27603at2759"/>
<feature type="compositionally biased region" description="Basic and acidic residues" evidence="12">
    <location>
        <begin position="425"/>
        <end position="446"/>
    </location>
</feature>
<feature type="compositionally biased region" description="Low complexity" evidence="12">
    <location>
        <begin position="453"/>
        <end position="469"/>
    </location>
</feature>
<dbReference type="GO" id="GO:0016787">
    <property type="term" value="F:hydrolase activity"/>
    <property type="evidence" value="ECO:0007669"/>
    <property type="project" value="UniProtKB-KW"/>
</dbReference>
<dbReference type="SUPFAM" id="SSF52540">
    <property type="entry name" value="P-loop containing nucleoside triphosphate hydrolases"/>
    <property type="match status" value="1"/>
</dbReference>
<dbReference type="GO" id="GO:0007018">
    <property type="term" value="P:microtubule-based movement"/>
    <property type="evidence" value="ECO:0007669"/>
    <property type="project" value="InterPro"/>
</dbReference>
<keyword evidence="6 11" id="KW-0547">Nucleotide-binding</keyword>
<dbReference type="GO" id="GO:0005524">
    <property type="term" value="F:ATP binding"/>
    <property type="evidence" value="ECO:0007669"/>
    <property type="project" value="UniProtKB-KW"/>
</dbReference>
<evidence type="ECO:0000313" key="14">
    <source>
        <dbReference type="Proteomes" id="UP000325440"/>
    </source>
</evidence>
<dbReference type="GO" id="GO:0005868">
    <property type="term" value="C:cytoplasmic dynein complex"/>
    <property type="evidence" value="ECO:0007669"/>
    <property type="project" value="UniProtKB-UniRule"/>
</dbReference>
<gene>
    <name evidence="13" type="ORF">CINCED_3A010782</name>
</gene>
<dbReference type="PANTHER" id="PTHR12688:SF0">
    <property type="entry name" value="DYNEIN LIGHT INTERMEDIATE CHAIN"/>
    <property type="match status" value="1"/>
</dbReference>
<sequence>MQEDDVNLWNSILISLKEKGRTRLPTDKAVIIIGNNQCGKTTLVGKLQGIDDLTKGIGLEYAYIDIRDDYKEDHTKLNVWVQDGNPKYSFLMKFALSKSNFKNTLVMFVVSMKTPWNIMDQLESWSVLLQDYIDNLEIPLEELREYKLKCVKNWNKYIEENVADKNGCLEPSLEDGVLTRNLGLDIIVIVTMTDYISILEKENNYKDEHFDFIQQALRKFCLQYGASLFYTSAKEDKNCDLLYKFLTHKIYNFPFKTPALIVEKDAVFIPAGWDSMKKINILSDNMHTIKPNDYYNSVIINEKTKKAFAKEIEIQAEDEQIFLNKQLGLLNQTANQQSVIGIPKQDSVMRSLTGVSKPGERRSSLTNPGQGSPTKKIDPVKSVNTANPGEGVLANFFNSLLHKKSSPSSAVPKTPSELSGSRSLSFDRTEYHTDTSDTAAELERLTKRTLNLSHETSIETNSSETSIEEPNSEHFDDKSSSEC</sequence>
<keyword evidence="5 11" id="KW-0493">Microtubule</keyword>
<keyword evidence="7 11" id="KW-0067">ATP-binding</keyword>
<keyword evidence="3 11" id="KW-0813">Transport</keyword>
<name>A0A5E4NM50_9HEMI</name>
<evidence type="ECO:0000256" key="11">
    <source>
        <dbReference type="RuleBase" id="RU366047"/>
    </source>
</evidence>
<keyword evidence="4 11" id="KW-0963">Cytoplasm</keyword>
<dbReference type="EMBL" id="CABPRJ010002387">
    <property type="protein sequence ID" value="VVC44805.1"/>
    <property type="molecule type" value="Genomic_DNA"/>
</dbReference>
<dbReference type="InterPro" id="IPR008467">
    <property type="entry name" value="Dynein1_light_intermed_chain"/>
</dbReference>
<comment type="subcellular location">
    <subcellularLocation>
        <location evidence="1 11">Cytoplasm</location>
        <location evidence="1 11">Cytoskeleton</location>
    </subcellularLocation>
</comment>
<dbReference type="Gene3D" id="3.40.50.300">
    <property type="entry name" value="P-loop containing nucleotide triphosphate hydrolases"/>
    <property type="match status" value="1"/>
</dbReference>
<feature type="compositionally biased region" description="Polar residues" evidence="12">
    <location>
        <begin position="364"/>
        <end position="373"/>
    </location>
</feature>
<reference evidence="13 14" key="1">
    <citation type="submission" date="2019-08" db="EMBL/GenBank/DDBJ databases">
        <authorList>
            <person name="Alioto T."/>
            <person name="Alioto T."/>
            <person name="Gomez Garrido J."/>
        </authorList>
    </citation>
    <scope>NUCLEOTIDE SEQUENCE [LARGE SCALE GENOMIC DNA]</scope>
</reference>
<dbReference type="InterPro" id="IPR022780">
    <property type="entry name" value="Dynein_light_int_chain"/>
</dbReference>
<evidence type="ECO:0000256" key="4">
    <source>
        <dbReference type="ARBA" id="ARBA00022490"/>
    </source>
</evidence>
<evidence type="ECO:0000256" key="3">
    <source>
        <dbReference type="ARBA" id="ARBA00022448"/>
    </source>
</evidence>
<comment type="subunit">
    <text evidence="11">Homodimer. The cytoplasmic dynein 1 complex consists of two catalytic heavy chains (HCs) and a number of non-catalytic subunits presented by intermediate chains (ICs).</text>
</comment>
<dbReference type="PANTHER" id="PTHR12688">
    <property type="entry name" value="DYNEIN LIGHT INTERMEDIATE CHAIN"/>
    <property type="match status" value="1"/>
</dbReference>
<dbReference type="Proteomes" id="UP000325440">
    <property type="component" value="Unassembled WGS sequence"/>
</dbReference>
<proteinExistence type="inferred from homology"/>
<comment type="similarity">
    <text evidence="2 11">Belongs to the dynein light intermediate chain family.</text>
</comment>
<evidence type="ECO:0000256" key="1">
    <source>
        <dbReference type="ARBA" id="ARBA00004245"/>
    </source>
</evidence>
<feature type="region of interest" description="Disordered" evidence="12">
    <location>
        <begin position="404"/>
        <end position="483"/>
    </location>
</feature>
<keyword evidence="10 11" id="KW-0206">Cytoskeleton</keyword>
<evidence type="ECO:0000256" key="12">
    <source>
        <dbReference type="SAM" id="MobiDB-lite"/>
    </source>
</evidence>
<dbReference type="AlphaFoldDB" id="A0A5E4NM50"/>
<dbReference type="GO" id="GO:0045504">
    <property type="term" value="F:dynein heavy chain binding"/>
    <property type="evidence" value="ECO:0007669"/>
    <property type="project" value="TreeGrafter"/>
</dbReference>
<evidence type="ECO:0000256" key="7">
    <source>
        <dbReference type="ARBA" id="ARBA00022840"/>
    </source>
</evidence>
<evidence type="ECO:0000256" key="9">
    <source>
        <dbReference type="ARBA" id="ARBA00023175"/>
    </source>
</evidence>
<comment type="function">
    <text evidence="11">Acts as one of several non-catalytic accessory components of the cytoplasmic dynein 1 complex that are thought to be involved in linking dynein to cargos and to adapter proteins that regulate dynein function. Cytoplasmic dynein 1 acts as a motor for the intracellular retrograde motility of vesicles and organelles along microtubules. May play a role in binding dynein to membranous organelles or chromosomes.</text>
</comment>
<keyword evidence="14" id="KW-1185">Reference proteome</keyword>
<feature type="compositionally biased region" description="Basic and acidic residues" evidence="12">
    <location>
        <begin position="471"/>
        <end position="483"/>
    </location>
</feature>
<feature type="region of interest" description="Disordered" evidence="12">
    <location>
        <begin position="353"/>
        <end position="385"/>
    </location>
</feature>
<evidence type="ECO:0000256" key="6">
    <source>
        <dbReference type="ARBA" id="ARBA00022741"/>
    </source>
</evidence>
<accession>A0A5E4NM50</accession>
<keyword evidence="9 11" id="KW-0505">Motor protein</keyword>
<protein>
    <recommendedName>
        <fullName evidence="11">Dynein light intermediate chain</fullName>
    </recommendedName>
</protein>